<dbReference type="RefSeq" id="WP_134084740.1">
    <property type="nucleotide sequence ID" value="NZ_SOQX01000007.1"/>
</dbReference>
<dbReference type="PANTHER" id="PTHR14119">
    <property type="entry name" value="HYDROLASE"/>
    <property type="match status" value="1"/>
</dbReference>
<dbReference type="CDD" id="cd01012">
    <property type="entry name" value="YcaC_related"/>
    <property type="match status" value="1"/>
</dbReference>
<keyword evidence="3" id="KW-1185">Reference proteome</keyword>
<dbReference type="Gene3D" id="3.40.50.850">
    <property type="entry name" value="Isochorismatase-like"/>
    <property type="match status" value="1"/>
</dbReference>
<dbReference type="OrthoDB" id="9796958at2"/>
<comment type="caution">
    <text evidence="2">The sequence shown here is derived from an EMBL/GenBank/DDBJ whole genome shotgun (WGS) entry which is preliminary data.</text>
</comment>
<dbReference type="AlphaFoldDB" id="A0A4R8IPW0"/>
<dbReference type="PANTHER" id="PTHR14119:SF3">
    <property type="entry name" value="ISOCHORISMATASE DOMAIN-CONTAINING PROTEIN 2"/>
    <property type="match status" value="1"/>
</dbReference>
<organism evidence="2 3">
    <name type="scientific">Thiohalophilus thiocyanatoxydans</name>
    <dbReference type="NCBI Taxonomy" id="381308"/>
    <lineage>
        <taxon>Bacteria</taxon>
        <taxon>Pseudomonadati</taxon>
        <taxon>Pseudomonadota</taxon>
        <taxon>Gammaproteobacteria</taxon>
        <taxon>Thiohalomonadales</taxon>
        <taxon>Thiohalophilaceae</taxon>
        <taxon>Thiohalophilus</taxon>
    </lineage>
</organism>
<proteinExistence type="predicted"/>
<dbReference type="InterPro" id="IPR050993">
    <property type="entry name" value="Isochorismatase_domain"/>
</dbReference>
<feature type="domain" description="Isochorismatase-like" evidence="1">
    <location>
        <begin position="14"/>
        <end position="163"/>
    </location>
</feature>
<evidence type="ECO:0000259" key="1">
    <source>
        <dbReference type="Pfam" id="PF00857"/>
    </source>
</evidence>
<dbReference type="EMBL" id="SOQX01000007">
    <property type="protein sequence ID" value="TDX99566.1"/>
    <property type="molecule type" value="Genomic_DNA"/>
</dbReference>
<name>A0A4R8IPW0_9GAMM</name>
<accession>A0A4R8IPW0</accession>
<dbReference type="InterPro" id="IPR000868">
    <property type="entry name" value="Isochorismatase-like_dom"/>
</dbReference>
<evidence type="ECO:0000313" key="2">
    <source>
        <dbReference type="EMBL" id="TDX99566.1"/>
    </source>
</evidence>
<reference evidence="2 3" key="1">
    <citation type="submission" date="2019-03" db="EMBL/GenBank/DDBJ databases">
        <title>Genomic Encyclopedia of Type Strains, Phase IV (KMG-IV): sequencing the most valuable type-strain genomes for metagenomic binning, comparative biology and taxonomic classification.</title>
        <authorList>
            <person name="Goeker M."/>
        </authorList>
    </citation>
    <scope>NUCLEOTIDE SEQUENCE [LARGE SCALE GENOMIC DNA]</scope>
    <source>
        <strain evidence="2 3">DSM 16326</strain>
    </source>
</reference>
<dbReference type="SUPFAM" id="SSF52499">
    <property type="entry name" value="Isochorismatase-like hydrolases"/>
    <property type="match status" value="1"/>
</dbReference>
<dbReference type="Proteomes" id="UP000294914">
    <property type="component" value="Unassembled WGS sequence"/>
</dbReference>
<gene>
    <name evidence="2" type="ORF">EDC23_2350</name>
</gene>
<sequence>MPQPPLLCDAATSQLVLIDIQQKLAAAMEEPVREQLLRNTGILSQAANALGIPVVHTEQYPTGLGPTEPELATHLNDPAIEKTCFSCYRASGFAEQLRRNGRRQIVLGGMESHICVLQTAVQLTEHGYQVFVVEDAIAARRKSHHRNALARLRQAGISVIMTESALFEWLRDAQHAQFRTLSKLIR</sequence>
<dbReference type="Pfam" id="PF00857">
    <property type="entry name" value="Isochorismatase"/>
    <property type="match status" value="1"/>
</dbReference>
<dbReference type="InterPro" id="IPR036380">
    <property type="entry name" value="Isochorismatase-like_sf"/>
</dbReference>
<protein>
    <submittedName>
        <fullName evidence="2">Nicotinamidase-related amidase</fullName>
    </submittedName>
</protein>
<evidence type="ECO:0000313" key="3">
    <source>
        <dbReference type="Proteomes" id="UP000294914"/>
    </source>
</evidence>